<keyword evidence="1 3" id="KW-0378">Hydrolase</keyword>
<comment type="caution">
    <text evidence="3">The sequence shown here is derived from an EMBL/GenBank/DDBJ whole genome shotgun (WGS) entry which is preliminary data.</text>
</comment>
<organism evidence="3 4">
    <name type="scientific">Roseibium aggregatum</name>
    <dbReference type="NCBI Taxonomy" id="187304"/>
    <lineage>
        <taxon>Bacteria</taxon>
        <taxon>Pseudomonadati</taxon>
        <taxon>Pseudomonadota</taxon>
        <taxon>Alphaproteobacteria</taxon>
        <taxon>Hyphomicrobiales</taxon>
        <taxon>Stappiaceae</taxon>
        <taxon>Roseibium</taxon>
    </lineage>
</organism>
<dbReference type="GO" id="GO:0016787">
    <property type="term" value="F:hydrolase activity"/>
    <property type="evidence" value="ECO:0007669"/>
    <property type="project" value="UniProtKB-KW"/>
</dbReference>
<gene>
    <name evidence="3" type="ORF">JF539_17655</name>
</gene>
<dbReference type="AlphaFoldDB" id="A0A939EFR7"/>
<accession>A0A939EFR7</accession>
<evidence type="ECO:0000313" key="3">
    <source>
        <dbReference type="EMBL" id="MBN9672183.1"/>
    </source>
</evidence>
<reference evidence="3" key="1">
    <citation type="submission" date="2020-12" db="EMBL/GenBank/DDBJ databases">
        <title>Oil enriched cultivation method for isolating marine PHA-producing bacteria.</title>
        <authorList>
            <person name="Zheng W."/>
            <person name="Yu S."/>
            <person name="Huang Y."/>
        </authorList>
    </citation>
    <scope>NUCLEOTIDE SEQUENCE</scope>
    <source>
        <strain evidence="3">SY-2-12</strain>
    </source>
</reference>
<dbReference type="PANTHER" id="PTHR43329">
    <property type="entry name" value="EPOXIDE HYDROLASE"/>
    <property type="match status" value="1"/>
</dbReference>
<evidence type="ECO:0000256" key="1">
    <source>
        <dbReference type="ARBA" id="ARBA00022801"/>
    </source>
</evidence>
<evidence type="ECO:0000259" key="2">
    <source>
        <dbReference type="Pfam" id="PF00561"/>
    </source>
</evidence>
<dbReference type="InterPro" id="IPR000073">
    <property type="entry name" value="AB_hydrolase_1"/>
</dbReference>
<dbReference type="InterPro" id="IPR029058">
    <property type="entry name" value="AB_hydrolase_fold"/>
</dbReference>
<evidence type="ECO:0000313" key="4">
    <source>
        <dbReference type="Proteomes" id="UP000664096"/>
    </source>
</evidence>
<dbReference type="PRINTS" id="PR00111">
    <property type="entry name" value="ABHYDROLASE"/>
</dbReference>
<dbReference type="SUPFAM" id="SSF53474">
    <property type="entry name" value="alpha/beta-Hydrolases"/>
    <property type="match status" value="1"/>
</dbReference>
<proteinExistence type="predicted"/>
<sequence length="334" mass="36988">MDKNQSCASNLGVPLVGQNEPIRQFSGKYPGQKSVGAFVVAALALLTVNQASASDLKNFERGVVHHTVSASGVQLHYAEKGEGNIVLFLHGFPDHWLTWWRQMDDLAADHRVAAMDLRGFNLSSQPTSPDAYEIDKLIADVEAVINDLGGAPVTLIGHDWGGFLAWHVAMQRPELISRLVIVNIPHPWAVAEALATNPAQDAASQYVDFFRSPAAPDTISREQISNWISDSEYLVRHNSAMDRSEMDAMLNYYRTLYPKRPYRAYDTKPIKITAPTLVVFGAKDPFLLVSGLNATWDYVSAPLTITVWPDAGHFAQHDQPARLNALLRDWLSSN</sequence>
<dbReference type="EMBL" id="JAEKJZ010000003">
    <property type="protein sequence ID" value="MBN9672183.1"/>
    <property type="molecule type" value="Genomic_DNA"/>
</dbReference>
<feature type="domain" description="AB hydrolase-1" evidence="2">
    <location>
        <begin position="85"/>
        <end position="319"/>
    </location>
</feature>
<dbReference type="RefSeq" id="WP_207142009.1">
    <property type="nucleotide sequence ID" value="NZ_JAEKJZ010000003.1"/>
</dbReference>
<name>A0A939EFR7_9HYPH</name>
<dbReference type="Gene3D" id="3.40.50.1820">
    <property type="entry name" value="alpha/beta hydrolase"/>
    <property type="match status" value="1"/>
</dbReference>
<protein>
    <submittedName>
        <fullName evidence="3">Alpha/beta hydrolase</fullName>
    </submittedName>
</protein>
<dbReference type="Proteomes" id="UP000664096">
    <property type="component" value="Unassembled WGS sequence"/>
</dbReference>
<dbReference type="PRINTS" id="PR00412">
    <property type="entry name" value="EPOXHYDRLASE"/>
</dbReference>
<dbReference type="InterPro" id="IPR000639">
    <property type="entry name" value="Epox_hydrolase-like"/>
</dbReference>
<dbReference type="Pfam" id="PF00561">
    <property type="entry name" value="Abhydrolase_1"/>
    <property type="match status" value="1"/>
</dbReference>